<protein>
    <recommendedName>
        <fullName evidence="6">MSP domain-containing protein</fullName>
    </recommendedName>
</protein>
<dbReference type="InterPro" id="IPR008962">
    <property type="entry name" value="PapD-like_sf"/>
</dbReference>
<evidence type="ECO:0000256" key="1">
    <source>
        <dbReference type="SAM" id="Phobius"/>
    </source>
</evidence>
<dbReference type="InterPro" id="IPR000535">
    <property type="entry name" value="MSP_dom"/>
</dbReference>
<dbReference type="Gene3D" id="3.40.525.10">
    <property type="entry name" value="CRAL-TRIO lipid binding domain"/>
    <property type="match status" value="1"/>
</dbReference>
<dbReference type="EnsemblMetazoa" id="tetur26g01030.1">
    <property type="protein sequence ID" value="tetur26g01030.1"/>
    <property type="gene ID" value="tetur26g01030"/>
</dbReference>
<dbReference type="PROSITE" id="PS50191">
    <property type="entry name" value="CRAL_TRIO"/>
    <property type="match status" value="1"/>
</dbReference>
<feature type="domain" description="MSP" evidence="3">
    <location>
        <begin position="317"/>
        <end position="436"/>
    </location>
</feature>
<dbReference type="PANTHER" id="PTHR46384:SF1">
    <property type="entry name" value="MOTILE SPERM DOMAIN-CONTAINING PROTEIN 2"/>
    <property type="match status" value="1"/>
</dbReference>
<dbReference type="Pfam" id="PF00650">
    <property type="entry name" value="CRAL_TRIO"/>
    <property type="match status" value="1"/>
</dbReference>
<dbReference type="PROSITE" id="PS50202">
    <property type="entry name" value="MSP"/>
    <property type="match status" value="1"/>
</dbReference>
<dbReference type="InterPro" id="IPR036865">
    <property type="entry name" value="CRAL-TRIO_dom_sf"/>
</dbReference>
<evidence type="ECO:0000259" key="2">
    <source>
        <dbReference type="PROSITE" id="PS50191"/>
    </source>
</evidence>
<dbReference type="SUPFAM" id="SSF49354">
    <property type="entry name" value="PapD-like"/>
    <property type="match status" value="1"/>
</dbReference>
<dbReference type="InterPro" id="IPR036273">
    <property type="entry name" value="CRAL/TRIO_N_dom_sf"/>
</dbReference>
<dbReference type="SUPFAM" id="SSF52087">
    <property type="entry name" value="CRAL/TRIO domain"/>
    <property type="match status" value="1"/>
</dbReference>
<organism evidence="4 5">
    <name type="scientific">Tetranychus urticae</name>
    <name type="common">Two-spotted spider mite</name>
    <dbReference type="NCBI Taxonomy" id="32264"/>
    <lineage>
        <taxon>Eukaryota</taxon>
        <taxon>Metazoa</taxon>
        <taxon>Ecdysozoa</taxon>
        <taxon>Arthropoda</taxon>
        <taxon>Chelicerata</taxon>
        <taxon>Arachnida</taxon>
        <taxon>Acari</taxon>
        <taxon>Acariformes</taxon>
        <taxon>Trombidiformes</taxon>
        <taxon>Prostigmata</taxon>
        <taxon>Eleutherengona</taxon>
        <taxon>Raphignathae</taxon>
        <taxon>Tetranychoidea</taxon>
        <taxon>Tetranychidae</taxon>
        <taxon>Tetranychus</taxon>
    </lineage>
</organism>
<keyword evidence="5" id="KW-1185">Reference proteome</keyword>
<dbReference type="InterPro" id="IPR001251">
    <property type="entry name" value="CRAL-TRIO_dom"/>
</dbReference>
<reference evidence="4" key="2">
    <citation type="submission" date="2015-06" db="UniProtKB">
        <authorList>
            <consortium name="EnsemblMetazoa"/>
        </authorList>
    </citation>
    <scope>IDENTIFICATION</scope>
</reference>
<dbReference type="GO" id="GO:0012505">
    <property type="term" value="C:endomembrane system"/>
    <property type="evidence" value="ECO:0007669"/>
    <property type="project" value="TreeGrafter"/>
</dbReference>
<dbReference type="PANTHER" id="PTHR46384">
    <property type="entry name" value="MOTILE SPERM DOMAIN-CONTAINING PROTEIN 2"/>
    <property type="match status" value="1"/>
</dbReference>
<keyword evidence="1" id="KW-1133">Transmembrane helix</keyword>
<gene>
    <name evidence="4" type="primary">107368258</name>
</gene>
<dbReference type="HOGENOM" id="CLU_500917_0_0_1"/>
<evidence type="ECO:0008006" key="6">
    <source>
        <dbReference type="Google" id="ProtNLM"/>
    </source>
</evidence>
<dbReference type="Pfam" id="PF00635">
    <property type="entry name" value="Motile_Sperm"/>
    <property type="match status" value="1"/>
</dbReference>
<feature type="transmembrane region" description="Helical" evidence="1">
    <location>
        <begin position="501"/>
        <end position="522"/>
    </location>
</feature>
<accession>T1KXQ8</accession>
<dbReference type="InterPro" id="IPR013783">
    <property type="entry name" value="Ig-like_fold"/>
</dbReference>
<dbReference type="InterPro" id="IPR053012">
    <property type="entry name" value="ER-organelle_contact"/>
</dbReference>
<dbReference type="AlphaFoldDB" id="T1KXQ8"/>
<dbReference type="OrthoDB" id="6406821at2759"/>
<dbReference type="eggNOG" id="KOG1471">
    <property type="taxonomic scope" value="Eukaryota"/>
</dbReference>
<evidence type="ECO:0000313" key="5">
    <source>
        <dbReference type="Proteomes" id="UP000015104"/>
    </source>
</evidence>
<keyword evidence="1" id="KW-0472">Membrane</keyword>
<evidence type="ECO:0000313" key="4">
    <source>
        <dbReference type="EnsemblMetazoa" id="tetur26g01030.1"/>
    </source>
</evidence>
<name>T1KXQ8_TETUR</name>
<dbReference type="Gene3D" id="2.60.40.10">
    <property type="entry name" value="Immunoglobulins"/>
    <property type="match status" value="1"/>
</dbReference>
<dbReference type="CDD" id="cd00170">
    <property type="entry name" value="SEC14"/>
    <property type="match status" value="1"/>
</dbReference>
<proteinExistence type="predicted"/>
<dbReference type="KEGG" id="tut:107368258"/>
<dbReference type="SMART" id="SM00516">
    <property type="entry name" value="SEC14"/>
    <property type="match status" value="1"/>
</dbReference>
<keyword evidence="1" id="KW-0812">Transmembrane</keyword>
<dbReference type="SUPFAM" id="SSF46938">
    <property type="entry name" value="CRAL/TRIO N-terminal domain"/>
    <property type="match status" value="1"/>
</dbReference>
<sequence length="552" mass="64200">MSRTDRSAENVKRLREAFRQEYLTNPDLYYDQDYQKLETDDWYVKRFFLARNRNETAALQMIIEAMKWRKHYKIREFRDQHFSMEFYKIGTLFIYECDLDGYLTVYIRVKMHLKVPELNDHCQKFLIHVLNKADILTRGNGIGIVFDVTGASYGNLDLDYMKFLINIGANYFPVGVKYILVVNVPWTFNAFRRAALSFLPSSWFGLIKFANGKEIFNFIDKSSVPDYLGGTCKRSYRAIPPGCRSMSQVLTELGYTQEDIDNISSKFSNVLEEASKSLEIEDYVNPNPDFWDSCDDENETKDGSITDLESTDSNNKCLIINTSTSIRFRYDYRDRAYGATLMMSNPLESPVAFRIKSTNPSKYTVSPSFGIISPKKTMTVTIKFNQDSGSAIVNDKFLILGLPINRPRLTAEDFYKIWIQQKSKIYSIKLLPILESEQAYDGINDEDDDFVDNKIRQRFAQNKKTLINGNLKSGNNNQFDQHINPLTEKVDTLVNQQKKTWLFLVVIIFLYFIFLFCVLFLSDSVHFLRFFRSVSYSMLMANSTDKSFESFI</sequence>
<evidence type="ECO:0000259" key="3">
    <source>
        <dbReference type="PROSITE" id="PS50202"/>
    </source>
</evidence>
<dbReference type="EMBL" id="CAEY01000696">
    <property type="status" value="NOT_ANNOTATED_CDS"/>
    <property type="molecule type" value="Genomic_DNA"/>
</dbReference>
<dbReference type="Proteomes" id="UP000015104">
    <property type="component" value="Unassembled WGS sequence"/>
</dbReference>
<reference evidence="5" key="1">
    <citation type="submission" date="2011-08" db="EMBL/GenBank/DDBJ databases">
        <authorList>
            <person name="Rombauts S."/>
        </authorList>
    </citation>
    <scope>NUCLEOTIDE SEQUENCE</scope>
    <source>
        <strain evidence="5">London</strain>
    </source>
</reference>
<dbReference type="GO" id="GO:0140284">
    <property type="term" value="C:endoplasmic reticulum-endosome membrane contact site"/>
    <property type="evidence" value="ECO:0007669"/>
    <property type="project" value="TreeGrafter"/>
</dbReference>
<dbReference type="OMA" id="RMHSIDD"/>
<feature type="domain" description="CRAL-TRIO" evidence="2">
    <location>
        <begin position="80"/>
        <end position="236"/>
    </location>
</feature>